<dbReference type="InterPro" id="IPR047142">
    <property type="entry name" value="OryJ/VirC-like"/>
</dbReference>
<feature type="region of interest" description="Disordered" evidence="1">
    <location>
        <begin position="1"/>
        <end position="23"/>
    </location>
</feature>
<name>A0A6P0GNI5_9ACTN</name>
<accession>A0A6P0GNI5</accession>
<dbReference type="Gene3D" id="2.60.120.10">
    <property type="entry name" value="Jelly Rolls"/>
    <property type="match status" value="1"/>
</dbReference>
<dbReference type="EMBL" id="JAAGWE010000048">
    <property type="protein sequence ID" value="NEM08893.1"/>
    <property type="molecule type" value="Genomic_DNA"/>
</dbReference>
<dbReference type="PANTHER" id="PTHR36156:SF2">
    <property type="entry name" value="CUPIN TYPE-2 DOMAIN-CONTAINING PROTEIN"/>
    <property type="match status" value="1"/>
</dbReference>
<sequence>MRRVVTGHTTQGRSIVVSDGPPPRTHQFVGWPGFVSSLGWATEASDPASRTGEDATDKVESLIPEPGGTRLILLTLPPDSSMASPDFDGATYGAEQATHSPGLAETFEADGMHLTPTIDYVFVVKGEVYLRLDDGEEALLQAGDVLVQNATHHGWSNRSDQPAELACVLIGAVTDR</sequence>
<dbReference type="InterPro" id="IPR011051">
    <property type="entry name" value="RmlC_Cupin_sf"/>
</dbReference>
<evidence type="ECO:0000259" key="2">
    <source>
        <dbReference type="Pfam" id="PF07883"/>
    </source>
</evidence>
<dbReference type="AlphaFoldDB" id="A0A6P0GNI5"/>
<dbReference type="Proteomes" id="UP000471126">
    <property type="component" value="Unassembled WGS sequence"/>
</dbReference>
<dbReference type="PANTHER" id="PTHR36156">
    <property type="entry name" value="SLR2101 PROTEIN"/>
    <property type="match status" value="1"/>
</dbReference>
<evidence type="ECO:0000313" key="4">
    <source>
        <dbReference type="Proteomes" id="UP000471126"/>
    </source>
</evidence>
<dbReference type="CDD" id="cd02231">
    <property type="entry name" value="cupin_BLL6423-like"/>
    <property type="match status" value="1"/>
</dbReference>
<dbReference type="InterPro" id="IPR013096">
    <property type="entry name" value="Cupin_2"/>
</dbReference>
<dbReference type="SUPFAM" id="SSF51182">
    <property type="entry name" value="RmlC-like cupins"/>
    <property type="match status" value="1"/>
</dbReference>
<dbReference type="Pfam" id="PF07883">
    <property type="entry name" value="Cupin_2"/>
    <property type="match status" value="1"/>
</dbReference>
<dbReference type="InterPro" id="IPR014710">
    <property type="entry name" value="RmlC-like_jellyroll"/>
</dbReference>
<comment type="caution">
    <text evidence="3">The sequence shown here is derived from an EMBL/GenBank/DDBJ whole genome shotgun (WGS) entry which is preliminary data.</text>
</comment>
<dbReference type="RefSeq" id="WP_163479181.1">
    <property type="nucleotide sequence ID" value="NZ_JAAGWE010000048.1"/>
</dbReference>
<gene>
    <name evidence="3" type="ORF">GCU54_23325</name>
</gene>
<organism evidence="3 4">
    <name type="scientific">Geodermatophilus normandii</name>
    <dbReference type="NCBI Taxonomy" id="1137989"/>
    <lineage>
        <taxon>Bacteria</taxon>
        <taxon>Bacillati</taxon>
        <taxon>Actinomycetota</taxon>
        <taxon>Actinomycetes</taxon>
        <taxon>Geodermatophilales</taxon>
        <taxon>Geodermatophilaceae</taxon>
        <taxon>Geodermatophilus</taxon>
    </lineage>
</organism>
<protein>
    <submittedName>
        <fullName evidence="3">Cupin domain-containing protein</fullName>
    </submittedName>
</protein>
<evidence type="ECO:0000256" key="1">
    <source>
        <dbReference type="SAM" id="MobiDB-lite"/>
    </source>
</evidence>
<proteinExistence type="predicted"/>
<feature type="domain" description="Cupin type-2" evidence="2">
    <location>
        <begin position="110"/>
        <end position="168"/>
    </location>
</feature>
<evidence type="ECO:0000313" key="3">
    <source>
        <dbReference type="EMBL" id="NEM08893.1"/>
    </source>
</evidence>
<reference evidence="3 4" key="1">
    <citation type="submission" date="2019-12" db="EMBL/GenBank/DDBJ databases">
        <title>WGS of CPCC 203550 I12A-02606.</title>
        <authorList>
            <person name="Jiang Z."/>
        </authorList>
    </citation>
    <scope>NUCLEOTIDE SEQUENCE [LARGE SCALE GENOMIC DNA]</scope>
    <source>
        <strain evidence="3 4">I12A-02606</strain>
    </source>
</reference>